<dbReference type="Proteomes" id="UP000183997">
    <property type="component" value="Unassembled WGS sequence"/>
</dbReference>
<dbReference type="PANTHER" id="PTHR35901:SF1">
    <property type="entry name" value="EXONUCLEASE VAPC9"/>
    <property type="match status" value="1"/>
</dbReference>
<dbReference type="InterPro" id="IPR002716">
    <property type="entry name" value="PIN_dom"/>
</dbReference>
<proteinExistence type="predicted"/>
<evidence type="ECO:0000259" key="2">
    <source>
        <dbReference type="Pfam" id="PF01850"/>
    </source>
</evidence>
<evidence type="ECO:0000256" key="1">
    <source>
        <dbReference type="ARBA" id="ARBA00022842"/>
    </source>
</evidence>
<dbReference type="InterPro" id="IPR029060">
    <property type="entry name" value="PIN-like_dom_sf"/>
</dbReference>
<organism evidence="3 4">
    <name type="scientific">Desulforamulus aeronauticus DSM 10349</name>
    <dbReference type="NCBI Taxonomy" id="1121421"/>
    <lineage>
        <taxon>Bacteria</taxon>
        <taxon>Bacillati</taxon>
        <taxon>Bacillota</taxon>
        <taxon>Clostridia</taxon>
        <taxon>Eubacteriales</taxon>
        <taxon>Peptococcaceae</taxon>
        <taxon>Desulforamulus</taxon>
    </lineage>
</organism>
<dbReference type="PANTHER" id="PTHR35901">
    <property type="entry name" value="RIBONUCLEASE VAPC3"/>
    <property type="match status" value="1"/>
</dbReference>
<protein>
    <submittedName>
        <fullName evidence="3">PIN domain-containing protein</fullName>
    </submittedName>
</protein>
<sequence length="105" mass="12146">MRSYICLDSSVLIKLLVREENSDKAALLIERVLNNKQTVVLPSFAWAEIGSVLRKKISKKMITLEQAEIAWESFSSLGILEFIIRRRHRQSNLNKFSNKTTIVLR</sequence>
<evidence type="ECO:0000313" key="4">
    <source>
        <dbReference type="Proteomes" id="UP000183997"/>
    </source>
</evidence>
<keyword evidence="4" id="KW-1185">Reference proteome</keyword>
<dbReference type="EMBL" id="FRAR01000026">
    <property type="protein sequence ID" value="SHK84223.1"/>
    <property type="molecule type" value="Genomic_DNA"/>
</dbReference>
<gene>
    <name evidence="3" type="ORF">SAMN02745123_03317</name>
</gene>
<keyword evidence="1" id="KW-0460">Magnesium</keyword>
<dbReference type="Pfam" id="PF01850">
    <property type="entry name" value="PIN"/>
    <property type="match status" value="1"/>
</dbReference>
<name>A0A1M6VRS0_9FIRM</name>
<dbReference type="InterPro" id="IPR044153">
    <property type="entry name" value="PIN_Pae0151-like"/>
</dbReference>
<feature type="domain" description="PIN" evidence="2">
    <location>
        <begin position="5"/>
        <end position="76"/>
    </location>
</feature>
<evidence type="ECO:0000313" key="3">
    <source>
        <dbReference type="EMBL" id="SHK84223.1"/>
    </source>
</evidence>
<accession>A0A1M6VRS0</accession>
<dbReference type="RefSeq" id="WP_072916593.1">
    <property type="nucleotide sequence ID" value="NZ_FRAR01000026.1"/>
</dbReference>
<dbReference type="CDD" id="cd09873">
    <property type="entry name" value="PIN_Pae0151-like"/>
    <property type="match status" value="1"/>
</dbReference>
<dbReference type="SUPFAM" id="SSF88723">
    <property type="entry name" value="PIN domain-like"/>
    <property type="match status" value="1"/>
</dbReference>
<dbReference type="InterPro" id="IPR051619">
    <property type="entry name" value="TypeII_TA_RNase_PINc/VapC"/>
</dbReference>
<dbReference type="Gene3D" id="3.40.50.1010">
    <property type="entry name" value="5'-nuclease"/>
    <property type="match status" value="1"/>
</dbReference>
<dbReference type="AlphaFoldDB" id="A0A1M6VRS0"/>
<dbReference type="OrthoDB" id="424427at2"/>
<reference evidence="4" key="1">
    <citation type="submission" date="2016-11" db="EMBL/GenBank/DDBJ databases">
        <authorList>
            <person name="Varghese N."/>
            <person name="Submissions S."/>
        </authorList>
    </citation>
    <scope>NUCLEOTIDE SEQUENCE [LARGE SCALE GENOMIC DNA]</scope>
    <source>
        <strain evidence="4">DSM 10349</strain>
    </source>
</reference>